<sequence>MVSQYNMAQKALDQEAFFCPICLDLLKDPVTIPCGHSYCQKCVENHWDREEEEKQLFTCPECRQSFSPRPVLVKNILVASVVEQLKKTGSTVTPASQSPGNICSQHNKVMELFCRTEKQLLCYLCCIDQHKGHDTVSSATERAQRQPALEAKRGVLLERLHLKETDLEKLQQEAQDINRSAQTAVQHSGDIFRDIALLLEKKRSVVEQQIRSEQETQLSRVRELQDQIQQEVSELKRSISELDRLFITPDHNQFILCCPPCPQSH</sequence>
<keyword evidence="2 4" id="KW-0863">Zinc-finger</keyword>
<keyword evidence="5" id="KW-0175">Coiled coil</keyword>
<evidence type="ECO:0000256" key="3">
    <source>
        <dbReference type="ARBA" id="ARBA00022833"/>
    </source>
</evidence>
<name>A0A8C6S6H4_9GOBI</name>
<dbReference type="SUPFAM" id="SSF57850">
    <property type="entry name" value="RING/U-box"/>
    <property type="match status" value="1"/>
</dbReference>
<reference evidence="8" key="2">
    <citation type="submission" date="2025-09" db="UniProtKB">
        <authorList>
            <consortium name="Ensembl"/>
        </authorList>
    </citation>
    <scope>IDENTIFICATION</scope>
</reference>
<dbReference type="PROSITE" id="PS00518">
    <property type="entry name" value="ZF_RING_1"/>
    <property type="match status" value="1"/>
</dbReference>
<dbReference type="Pfam" id="PF00643">
    <property type="entry name" value="zf-B_box"/>
    <property type="match status" value="1"/>
</dbReference>
<evidence type="ECO:0000313" key="8">
    <source>
        <dbReference type="Ensembl" id="ENSNMLP00000002327.1"/>
    </source>
</evidence>
<evidence type="ECO:0000313" key="9">
    <source>
        <dbReference type="Proteomes" id="UP000694523"/>
    </source>
</evidence>
<evidence type="ECO:0000256" key="4">
    <source>
        <dbReference type="PROSITE-ProRule" id="PRU00024"/>
    </source>
</evidence>
<dbReference type="SMART" id="SM00184">
    <property type="entry name" value="RING"/>
    <property type="match status" value="1"/>
</dbReference>
<evidence type="ECO:0000256" key="1">
    <source>
        <dbReference type="ARBA" id="ARBA00022723"/>
    </source>
</evidence>
<dbReference type="Pfam" id="PF15227">
    <property type="entry name" value="zf-C3HC4_4"/>
    <property type="match status" value="1"/>
</dbReference>
<evidence type="ECO:0000259" key="7">
    <source>
        <dbReference type="PROSITE" id="PS50119"/>
    </source>
</evidence>
<dbReference type="SMART" id="SM00336">
    <property type="entry name" value="BBOX"/>
    <property type="match status" value="1"/>
</dbReference>
<dbReference type="PANTHER" id="PTHR25465">
    <property type="entry name" value="B-BOX DOMAIN CONTAINING"/>
    <property type="match status" value="1"/>
</dbReference>
<accession>A0A8C6S6H4</accession>
<dbReference type="Ensembl" id="ENSNMLT00000002678.1">
    <property type="protein sequence ID" value="ENSNMLP00000002327.1"/>
    <property type="gene ID" value="ENSNMLG00000001729.1"/>
</dbReference>
<dbReference type="Pfam" id="PF25600">
    <property type="entry name" value="TRIM_CC"/>
    <property type="match status" value="1"/>
</dbReference>
<dbReference type="PANTHER" id="PTHR25465:SF5">
    <property type="entry name" value="E3 UBIQUITIN_ISG15 LIGASE TRIM25-RELATED"/>
    <property type="match status" value="1"/>
</dbReference>
<dbReference type="InterPro" id="IPR051051">
    <property type="entry name" value="E3_ubiq-ligase_TRIM/RNF"/>
</dbReference>
<dbReference type="InterPro" id="IPR058030">
    <property type="entry name" value="TRIM8/14/16/25/29/45/65_CC"/>
</dbReference>
<feature type="domain" description="B box-type" evidence="7">
    <location>
        <begin position="98"/>
        <end position="138"/>
    </location>
</feature>
<dbReference type="InterPro" id="IPR013083">
    <property type="entry name" value="Znf_RING/FYVE/PHD"/>
</dbReference>
<dbReference type="InterPro" id="IPR000315">
    <property type="entry name" value="Znf_B-box"/>
</dbReference>
<dbReference type="Gene3D" id="3.30.160.60">
    <property type="entry name" value="Classic Zinc Finger"/>
    <property type="match status" value="1"/>
</dbReference>
<protein>
    <submittedName>
        <fullName evidence="8">Uncharacterized protein</fullName>
    </submittedName>
</protein>
<feature type="domain" description="RING-type" evidence="6">
    <location>
        <begin position="19"/>
        <end position="63"/>
    </location>
</feature>
<evidence type="ECO:0000259" key="6">
    <source>
        <dbReference type="PROSITE" id="PS50089"/>
    </source>
</evidence>
<reference evidence="8" key="1">
    <citation type="submission" date="2025-08" db="UniProtKB">
        <authorList>
            <consortium name="Ensembl"/>
        </authorList>
    </citation>
    <scope>IDENTIFICATION</scope>
</reference>
<evidence type="ECO:0000256" key="2">
    <source>
        <dbReference type="ARBA" id="ARBA00022771"/>
    </source>
</evidence>
<feature type="coiled-coil region" evidence="5">
    <location>
        <begin position="160"/>
        <end position="187"/>
    </location>
</feature>
<organism evidence="8 9">
    <name type="scientific">Neogobius melanostomus</name>
    <name type="common">round goby</name>
    <dbReference type="NCBI Taxonomy" id="47308"/>
    <lineage>
        <taxon>Eukaryota</taxon>
        <taxon>Metazoa</taxon>
        <taxon>Chordata</taxon>
        <taxon>Craniata</taxon>
        <taxon>Vertebrata</taxon>
        <taxon>Euteleostomi</taxon>
        <taxon>Actinopterygii</taxon>
        <taxon>Neopterygii</taxon>
        <taxon>Teleostei</taxon>
        <taxon>Neoteleostei</taxon>
        <taxon>Acanthomorphata</taxon>
        <taxon>Gobiaria</taxon>
        <taxon>Gobiiformes</taxon>
        <taxon>Gobioidei</taxon>
        <taxon>Gobiidae</taxon>
        <taxon>Benthophilinae</taxon>
        <taxon>Neogobiini</taxon>
        <taxon>Neogobius</taxon>
    </lineage>
</organism>
<evidence type="ECO:0000256" key="5">
    <source>
        <dbReference type="SAM" id="Coils"/>
    </source>
</evidence>
<dbReference type="Gene3D" id="3.30.40.10">
    <property type="entry name" value="Zinc/RING finger domain, C3HC4 (zinc finger)"/>
    <property type="match status" value="1"/>
</dbReference>
<feature type="coiled-coil region" evidence="5">
    <location>
        <begin position="211"/>
        <end position="245"/>
    </location>
</feature>
<keyword evidence="9" id="KW-1185">Reference proteome</keyword>
<dbReference type="SUPFAM" id="SSF57845">
    <property type="entry name" value="B-box zinc-binding domain"/>
    <property type="match status" value="1"/>
</dbReference>
<dbReference type="GO" id="GO:0008270">
    <property type="term" value="F:zinc ion binding"/>
    <property type="evidence" value="ECO:0007669"/>
    <property type="project" value="UniProtKB-KW"/>
</dbReference>
<dbReference type="PROSITE" id="PS50089">
    <property type="entry name" value="ZF_RING_2"/>
    <property type="match status" value="1"/>
</dbReference>
<dbReference type="InterPro" id="IPR001841">
    <property type="entry name" value="Znf_RING"/>
</dbReference>
<dbReference type="PROSITE" id="PS50119">
    <property type="entry name" value="ZF_BBOX"/>
    <property type="match status" value="1"/>
</dbReference>
<dbReference type="CDD" id="cd19769">
    <property type="entry name" value="Bbox2_TRIM16-like"/>
    <property type="match status" value="1"/>
</dbReference>
<proteinExistence type="predicted"/>
<dbReference type="AlphaFoldDB" id="A0A8C6S6H4"/>
<keyword evidence="1" id="KW-0479">Metal-binding</keyword>
<keyword evidence="3" id="KW-0862">Zinc</keyword>
<dbReference type="Proteomes" id="UP000694523">
    <property type="component" value="Unplaced"/>
</dbReference>
<dbReference type="InterPro" id="IPR017907">
    <property type="entry name" value="Znf_RING_CS"/>
</dbReference>